<feature type="compositionally biased region" description="Low complexity" evidence="1">
    <location>
        <begin position="331"/>
        <end position="345"/>
    </location>
</feature>
<evidence type="ECO:0000313" key="2">
    <source>
        <dbReference type="EMBL" id="KAL3663025.1"/>
    </source>
</evidence>
<feature type="compositionally biased region" description="Polar residues" evidence="1">
    <location>
        <begin position="15"/>
        <end position="25"/>
    </location>
</feature>
<evidence type="ECO:0000256" key="1">
    <source>
        <dbReference type="SAM" id="MobiDB-lite"/>
    </source>
</evidence>
<feature type="region of interest" description="Disordered" evidence="1">
    <location>
        <begin position="14"/>
        <end position="36"/>
    </location>
</feature>
<gene>
    <name evidence="2" type="ORF">V7S43_011967</name>
</gene>
<dbReference type="EMBL" id="JBIMZQ010000029">
    <property type="protein sequence ID" value="KAL3663025.1"/>
    <property type="molecule type" value="Genomic_DNA"/>
</dbReference>
<feature type="region of interest" description="Disordered" evidence="1">
    <location>
        <begin position="327"/>
        <end position="353"/>
    </location>
</feature>
<accession>A0ABD3FC09</accession>
<dbReference type="AlphaFoldDB" id="A0ABD3FC09"/>
<reference evidence="2 3" key="1">
    <citation type="submission" date="2024-09" db="EMBL/GenBank/DDBJ databases">
        <title>Genome sequencing and assembly of Phytophthora oleae, isolate VK10A, causative agent of rot of olive drupes.</title>
        <authorList>
            <person name="Conti Taguali S."/>
            <person name="Riolo M."/>
            <person name="La Spada F."/>
            <person name="Cacciola S.O."/>
            <person name="Dionisio G."/>
        </authorList>
    </citation>
    <scope>NUCLEOTIDE SEQUENCE [LARGE SCALE GENOMIC DNA]</scope>
    <source>
        <strain evidence="2 3">VK10A</strain>
    </source>
</reference>
<protein>
    <submittedName>
        <fullName evidence="2">Uncharacterized protein</fullName>
    </submittedName>
</protein>
<evidence type="ECO:0000313" key="3">
    <source>
        <dbReference type="Proteomes" id="UP001632037"/>
    </source>
</evidence>
<keyword evidence="3" id="KW-1185">Reference proteome</keyword>
<proteinExistence type="predicted"/>
<organism evidence="2 3">
    <name type="scientific">Phytophthora oleae</name>
    <dbReference type="NCBI Taxonomy" id="2107226"/>
    <lineage>
        <taxon>Eukaryota</taxon>
        <taxon>Sar</taxon>
        <taxon>Stramenopiles</taxon>
        <taxon>Oomycota</taxon>
        <taxon>Peronosporomycetes</taxon>
        <taxon>Peronosporales</taxon>
        <taxon>Peronosporaceae</taxon>
        <taxon>Phytophthora</taxon>
    </lineage>
</organism>
<sequence>MQRADSIISLFAQEEPSSPVLTATTRRPVPQHAQQGSTVVEVGSNSADIMPAPSLAFPAAPAGDSVPIQPSNQPPSLDARIMEQLLNQPELLARFVQVISTSRAKRPATSLPEAEPVRRTSKYSFTPTVAQTAVHEGITAPEHRGKAPSVFVETVVYAAAVRFQPHPGVIIRLYDFQFGMFGLSILHFVPFGVHRRMAWLNGGGVNMQNFSAGVTAPRPSAASSMGELVDAARMLCRYGQEFFAQPVRDVSESLLDFVQQLDDWHSWMAADLPHLVFWINSVLEQFRSLVHSSDGDIHASSCQTVAQLSLNDGELQNVMHALSRRSLPDVQRPGSQQQRPSPSSLPRDRSSQRQPRIPLTIFDLIPTHNGLPVCLRFLSAMSCQSGASTRCVYGARAHAAPETLDARVKGHIIQRMGGLSDRFSHL</sequence>
<comment type="caution">
    <text evidence="2">The sequence shown here is derived from an EMBL/GenBank/DDBJ whole genome shotgun (WGS) entry which is preliminary data.</text>
</comment>
<name>A0ABD3FC09_9STRA</name>
<dbReference type="Proteomes" id="UP001632037">
    <property type="component" value="Unassembled WGS sequence"/>
</dbReference>